<evidence type="ECO:0000313" key="2">
    <source>
        <dbReference type="Proteomes" id="UP000595140"/>
    </source>
</evidence>
<sequence length="213" mass="23894">MLSTLNLATQTKQVNMRNREELIDSGAYYRNTESIVGSSSGGSNSNRGVRGPMDRFVVDVNVDTPDTIPKKPMSEREARDRVCLDVGRFYIENGIPFHVANSPSFINMCRAIGNFGRGFKPPTPYELSHWILDEEDIGKLPQHKNALVKAKKVTHYIYNHGWSLALMREFTKRDLVRPAATSGDSLDMTLHKTLCINGVLLIGGPNMEMRLLN</sequence>
<dbReference type="Proteomes" id="UP000595140">
    <property type="component" value="Unassembled WGS sequence"/>
</dbReference>
<dbReference type="OrthoDB" id="1679603at2759"/>
<protein>
    <submittedName>
        <fullName evidence="1">Uncharacterized protein</fullName>
    </submittedName>
</protein>
<dbReference type="EMBL" id="OOIL02002010">
    <property type="protein sequence ID" value="VFQ79814.1"/>
    <property type="molecule type" value="Genomic_DNA"/>
</dbReference>
<reference evidence="1 2" key="1">
    <citation type="submission" date="2018-04" db="EMBL/GenBank/DDBJ databases">
        <authorList>
            <person name="Vogel A."/>
        </authorList>
    </citation>
    <scope>NUCLEOTIDE SEQUENCE [LARGE SCALE GENOMIC DNA]</scope>
</reference>
<evidence type="ECO:0000313" key="1">
    <source>
        <dbReference type="EMBL" id="VFQ79814.1"/>
    </source>
</evidence>
<keyword evidence="2" id="KW-1185">Reference proteome</keyword>
<gene>
    <name evidence="1" type="ORF">CCAM_LOCUS21590</name>
</gene>
<name>A0A484LU16_9ASTE</name>
<proteinExistence type="predicted"/>
<organism evidence="1 2">
    <name type="scientific">Cuscuta campestris</name>
    <dbReference type="NCBI Taxonomy" id="132261"/>
    <lineage>
        <taxon>Eukaryota</taxon>
        <taxon>Viridiplantae</taxon>
        <taxon>Streptophyta</taxon>
        <taxon>Embryophyta</taxon>
        <taxon>Tracheophyta</taxon>
        <taxon>Spermatophyta</taxon>
        <taxon>Magnoliopsida</taxon>
        <taxon>eudicotyledons</taxon>
        <taxon>Gunneridae</taxon>
        <taxon>Pentapetalae</taxon>
        <taxon>asterids</taxon>
        <taxon>lamiids</taxon>
        <taxon>Solanales</taxon>
        <taxon>Convolvulaceae</taxon>
        <taxon>Cuscuteae</taxon>
        <taxon>Cuscuta</taxon>
        <taxon>Cuscuta subgen. Grammica</taxon>
        <taxon>Cuscuta sect. Cleistogrammica</taxon>
    </lineage>
</organism>
<dbReference type="AlphaFoldDB" id="A0A484LU16"/>
<accession>A0A484LU16</accession>